<feature type="transmembrane region" description="Helical" evidence="1">
    <location>
        <begin position="26"/>
        <end position="44"/>
    </location>
</feature>
<keyword evidence="1" id="KW-1133">Transmembrane helix</keyword>
<gene>
    <name evidence="2" type="ORF">ENQ20_03605</name>
</gene>
<keyword evidence="1" id="KW-0472">Membrane</keyword>
<evidence type="ECO:0000256" key="1">
    <source>
        <dbReference type="SAM" id="Phobius"/>
    </source>
</evidence>
<proteinExistence type="predicted"/>
<sequence>MSQRRGFLERGLPELIPMPYHKRTSYLIRVTIHLLIVVAFQVSLGCAAVQTVGRVASELVPPDCLTTSASSRITQVWAHEGGDKVWQDELRATNDPDSVLNSVWDGLRISLFGARNEVVSFNLVLEAPTADATHVAVSLSELIGPNGARITTRPASGDDLFNYVGRHIELFYIRYLQIRGLSIGLAYGDYDERHIPERCRRPYDGEGYGSGTWEDRPCHDKFYPEIAVPLELHTPFTIAAGTNQSIWGDIYIPKTSPAGLYTGTILISENDVPTWEIPIQLRVRNFTLPDLPNARTMVYYSLENISDRYLGILWPERGTAAYTQSLQIADRHFQLAHRHRLSLIDDYIPVEEMDDAWTARLTGELFTPGRGYDGPGIGVGNNVYSIGTYGGWPWRGGTQAEMWSNTDAWVNWFDAHPLATPTDYFLYLIDESDDYPQIERWARWMDDNPGPGQRLKSMATISLPDAIAHTPSLDIPASTDPVGIPSVWENALAALRADPGKRFFRYNGSRPGSGSFATEDDGEALRELAWGHYKKGIDRWFYWESTYYNNVQCYGYFDPRSPTNVFQQAQTYGCYSHDDDVRGQAGWNYFNGDGVLFYPGTDTRFPAESYGLSGPFASLRLKMWRRGIQDVDYLTLAAAIDPTRTAQIVNEMVPLALWEYDVDDPDDPTWVRTDISWSINPDDWEAARAELADIIEGTPLASPCVQDVNANGMGDIVDIQTTAAQPGCWVYLPLVAAN</sequence>
<organism evidence="2">
    <name type="scientific">Caldilinea aerophila</name>
    <dbReference type="NCBI Taxonomy" id="133453"/>
    <lineage>
        <taxon>Bacteria</taxon>
        <taxon>Bacillati</taxon>
        <taxon>Chloroflexota</taxon>
        <taxon>Caldilineae</taxon>
        <taxon>Caldilineales</taxon>
        <taxon>Caldilineaceae</taxon>
        <taxon>Caldilinea</taxon>
    </lineage>
</organism>
<dbReference type="AlphaFoldDB" id="A0A7C1J955"/>
<reference evidence="2" key="1">
    <citation type="journal article" date="2020" name="mSystems">
        <title>Genome- and Community-Level Interaction Insights into Carbon Utilization and Element Cycling Functions of Hydrothermarchaeota in Hydrothermal Sediment.</title>
        <authorList>
            <person name="Zhou Z."/>
            <person name="Liu Y."/>
            <person name="Xu W."/>
            <person name="Pan J."/>
            <person name="Luo Z.H."/>
            <person name="Li M."/>
        </authorList>
    </citation>
    <scope>NUCLEOTIDE SEQUENCE [LARGE SCALE GENOMIC DNA]</scope>
    <source>
        <strain evidence="2">SpSt-289</strain>
    </source>
</reference>
<dbReference type="EMBL" id="DSMG01000042">
    <property type="protein sequence ID" value="HDX30563.1"/>
    <property type="molecule type" value="Genomic_DNA"/>
</dbReference>
<keyword evidence="1" id="KW-0812">Transmembrane</keyword>
<accession>A0A7C1J955</accession>
<protein>
    <submittedName>
        <fullName evidence="2">DUF4091 domain-containing protein</fullName>
    </submittedName>
</protein>
<evidence type="ECO:0000313" key="2">
    <source>
        <dbReference type="EMBL" id="HDX30563.1"/>
    </source>
</evidence>
<comment type="caution">
    <text evidence="2">The sequence shown here is derived from an EMBL/GenBank/DDBJ whole genome shotgun (WGS) entry which is preliminary data.</text>
</comment>
<name>A0A7C1J955_9CHLR</name>